<dbReference type="SUPFAM" id="SSF109604">
    <property type="entry name" value="HD-domain/PDEase-like"/>
    <property type="match status" value="1"/>
</dbReference>
<sequence>MSPHAATIPVFDAISALAFVGDLSMGQPVDHSARTAWLAARLAEVSGEDRDTGVNAAWSALLRWCGCTANAPEFAEMMGDDVGGRRAMLAQTSQAEASRLAASVGPMARIHCEVTEVVARTLGLPPAVQATMRYMFETWDGQGQPQQLRGEDVPQTVFHVSVAGDLEILTRTHGLVTALQVMDERAGSRYPATMVALARHHAAEWMDALDQGGASSPALKAAFGTHDRLAALELVADVIDLKFPWMTGLSRRVAETARRCAERLGLGADAQLRVYRAGLIHGIGRASVPNLVLEAGAPLGEADQERVRLVPYWAERAGRRIEALREEALLASYVEERLDGSGYYRGVAGDSISEEARVLATAVCAVRLQTGRPGAAPLDEAATLAHLQAEAQAGRLDPDVVRALDDRAVSGPAAGPDASPAAGPGASLLTDREIQVLRRIACGDSNKEAARVLSISPSTVRAHLENIFRKLECTTRAAATLKAVTLRLI</sequence>
<evidence type="ECO:0000313" key="1">
    <source>
        <dbReference type="EMBL" id="ALV08688.1"/>
    </source>
</evidence>
<dbReference type="InterPro" id="IPR003607">
    <property type="entry name" value="HD/PDEase_dom"/>
</dbReference>
<dbReference type="RefSeq" id="WP_083525862.1">
    <property type="nucleotide sequence ID" value="NZ_CP013729.1"/>
</dbReference>
<dbReference type="InterPro" id="IPR052020">
    <property type="entry name" value="Cyclic_di-GMP/3'3'-cGAMP_PDE"/>
</dbReference>
<organism evidence="1 2">
    <name type="scientific">Roseateles depolymerans</name>
    <dbReference type="NCBI Taxonomy" id="76731"/>
    <lineage>
        <taxon>Bacteria</taxon>
        <taxon>Pseudomonadati</taxon>
        <taxon>Pseudomonadota</taxon>
        <taxon>Betaproteobacteria</taxon>
        <taxon>Burkholderiales</taxon>
        <taxon>Sphaerotilaceae</taxon>
        <taxon>Roseateles</taxon>
    </lineage>
</organism>
<dbReference type="GO" id="GO:0006355">
    <property type="term" value="P:regulation of DNA-templated transcription"/>
    <property type="evidence" value="ECO:0007669"/>
    <property type="project" value="InterPro"/>
</dbReference>
<dbReference type="InterPro" id="IPR037522">
    <property type="entry name" value="HD_GYP_dom"/>
</dbReference>
<dbReference type="CDD" id="cd06170">
    <property type="entry name" value="LuxR_C_like"/>
    <property type="match status" value="1"/>
</dbReference>
<reference evidence="1 2" key="1">
    <citation type="submission" date="2015-12" db="EMBL/GenBank/DDBJ databases">
        <title>Complete genome of Roseateles depolymerans KCTC 42856.</title>
        <authorList>
            <person name="Kim K.M."/>
        </authorList>
    </citation>
    <scope>NUCLEOTIDE SEQUENCE [LARGE SCALE GENOMIC DNA]</scope>
    <source>
        <strain evidence="1 2">KCTC 42856</strain>
    </source>
</reference>
<dbReference type="PROSITE" id="PS50043">
    <property type="entry name" value="HTH_LUXR_2"/>
    <property type="match status" value="1"/>
</dbReference>
<dbReference type="CDD" id="cd00077">
    <property type="entry name" value="HDc"/>
    <property type="match status" value="1"/>
</dbReference>
<dbReference type="Pfam" id="PF00196">
    <property type="entry name" value="GerE"/>
    <property type="match status" value="1"/>
</dbReference>
<dbReference type="KEGG" id="rdp:RD2015_4242"/>
<dbReference type="Proteomes" id="UP000060699">
    <property type="component" value="Chromosome"/>
</dbReference>
<dbReference type="GO" id="GO:0008081">
    <property type="term" value="F:phosphoric diester hydrolase activity"/>
    <property type="evidence" value="ECO:0007669"/>
    <property type="project" value="UniProtKB-ARBA"/>
</dbReference>
<dbReference type="Pfam" id="PF13487">
    <property type="entry name" value="HD_5"/>
    <property type="match status" value="1"/>
</dbReference>
<protein>
    <submittedName>
        <fullName evidence="1">Transcriptional regulator, LuxR family</fullName>
    </submittedName>
</protein>
<dbReference type="GO" id="GO:0003677">
    <property type="term" value="F:DNA binding"/>
    <property type="evidence" value="ECO:0007669"/>
    <property type="project" value="InterPro"/>
</dbReference>
<dbReference type="Gene3D" id="1.10.3210.10">
    <property type="entry name" value="Hypothetical protein af1432"/>
    <property type="match status" value="2"/>
</dbReference>
<dbReference type="AlphaFoldDB" id="A0A0U3NJU8"/>
<dbReference type="SMART" id="SM00421">
    <property type="entry name" value="HTH_LUXR"/>
    <property type="match status" value="1"/>
</dbReference>
<dbReference type="PANTHER" id="PTHR45228">
    <property type="entry name" value="CYCLIC DI-GMP PHOSPHODIESTERASE TM_0186-RELATED"/>
    <property type="match status" value="1"/>
</dbReference>
<dbReference type="OrthoDB" id="9763857at2"/>
<name>A0A0U3NJU8_9BURK</name>
<dbReference type="PRINTS" id="PR00038">
    <property type="entry name" value="HTHLUXR"/>
</dbReference>
<gene>
    <name evidence="1" type="ORF">RD2015_4242</name>
</gene>
<dbReference type="InterPro" id="IPR036388">
    <property type="entry name" value="WH-like_DNA-bd_sf"/>
</dbReference>
<evidence type="ECO:0000313" key="2">
    <source>
        <dbReference type="Proteomes" id="UP000060699"/>
    </source>
</evidence>
<accession>A0A0U3NJU8</accession>
<proteinExistence type="predicted"/>
<dbReference type="STRING" id="76731.RD2015_4242"/>
<dbReference type="EMBL" id="CP013729">
    <property type="protein sequence ID" value="ALV08688.1"/>
    <property type="molecule type" value="Genomic_DNA"/>
</dbReference>
<dbReference type="SUPFAM" id="SSF46894">
    <property type="entry name" value="C-terminal effector domain of the bipartite response regulators"/>
    <property type="match status" value="1"/>
</dbReference>
<dbReference type="PROSITE" id="PS51832">
    <property type="entry name" value="HD_GYP"/>
    <property type="match status" value="1"/>
</dbReference>
<dbReference type="InterPro" id="IPR000792">
    <property type="entry name" value="Tscrpt_reg_LuxR_C"/>
</dbReference>
<keyword evidence="2" id="KW-1185">Reference proteome</keyword>
<dbReference type="InterPro" id="IPR016032">
    <property type="entry name" value="Sig_transdc_resp-reg_C-effctor"/>
</dbReference>
<dbReference type="Gene3D" id="1.10.10.10">
    <property type="entry name" value="Winged helix-like DNA-binding domain superfamily/Winged helix DNA-binding domain"/>
    <property type="match status" value="1"/>
</dbReference>